<feature type="region of interest" description="Disordered" evidence="1">
    <location>
        <begin position="201"/>
        <end position="329"/>
    </location>
</feature>
<feature type="region of interest" description="Disordered" evidence="1">
    <location>
        <begin position="847"/>
        <end position="1286"/>
    </location>
</feature>
<feature type="compositionally biased region" description="Low complexity" evidence="1">
    <location>
        <begin position="265"/>
        <end position="274"/>
    </location>
</feature>
<feature type="compositionally biased region" description="Basic and acidic residues" evidence="1">
    <location>
        <begin position="661"/>
        <end position="671"/>
    </location>
</feature>
<protein>
    <submittedName>
        <fullName evidence="2">Uncharacterized protein</fullName>
    </submittedName>
</protein>
<feature type="compositionally biased region" description="Basic and acidic residues" evidence="1">
    <location>
        <begin position="466"/>
        <end position="478"/>
    </location>
</feature>
<dbReference type="PANTHER" id="PTHR48148">
    <property type="entry name" value="KERATINOCYTE PROLINE-RICH PROTEIN"/>
    <property type="match status" value="1"/>
</dbReference>
<feature type="compositionally biased region" description="Polar residues" evidence="1">
    <location>
        <begin position="1171"/>
        <end position="1180"/>
    </location>
</feature>
<feature type="compositionally biased region" description="Polar residues" evidence="1">
    <location>
        <begin position="1"/>
        <end position="10"/>
    </location>
</feature>
<feature type="compositionally biased region" description="Low complexity" evidence="1">
    <location>
        <begin position="1265"/>
        <end position="1274"/>
    </location>
</feature>
<feature type="compositionally biased region" description="Basic residues" evidence="1">
    <location>
        <begin position="860"/>
        <end position="879"/>
    </location>
</feature>
<feature type="region of interest" description="Disordered" evidence="1">
    <location>
        <begin position="641"/>
        <end position="671"/>
    </location>
</feature>
<dbReference type="Proteomes" id="UP001218218">
    <property type="component" value="Unassembled WGS sequence"/>
</dbReference>
<feature type="region of interest" description="Disordered" evidence="1">
    <location>
        <begin position="114"/>
        <end position="186"/>
    </location>
</feature>
<name>A0AAD7EN66_9AGAR</name>
<evidence type="ECO:0000256" key="1">
    <source>
        <dbReference type="SAM" id="MobiDB-lite"/>
    </source>
</evidence>
<feature type="compositionally biased region" description="Low complexity" evidence="1">
    <location>
        <begin position="1242"/>
        <end position="1255"/>
    </location>
</feature>
<sequence length="1315" mass="138675">MAAQLFNTPGSVRPGIPSFSPTSPDPYAVFDSPADATRRLIPRLTSIQLDSDLADNSELFTGGLPGDSDFVFPTLPLQDDPFMVAPVAPVPDFSITLSHSDVTNVLSGMYGLEEEEEDQLASLPSTPQKPIGGWQTHPPPPPKRPLFDPEDGAYNFDGGDAAYESSPLSTVDEEAQTQVGGGYPRLEANAEETATYLRSHVRATEKASPSAHRAVKRRAKPIGANPGPALIQTSAAALAAPPASPPPQKKRKTSPAPAPPPQKKPAPSKAGSAPPSAPPPRPVPRRKYAGKRAASVRPHEEAPQTQRVAFTADTAPPAPPPFQISSPTQYRGNLQDFVATNEFQEVPLPPPPLGYVLPPTADDPEMPELQEVEQPEDDNEDDDVDPADGQDDVDPALPARGRFSTAQQQALEICFVEIDVAVASCAAAAHLPASRIIHAYMREVGGITTRKDNGWNGYQRFANSTAERRLAERRRSEPDYIPPPGESTPPLTHEQLQLAWGKFKEAYSKEEVETLLTTASELAKNEAEGEQSLRQRQSRFLGHVAKLRTLLNKLADRDSLEAFLLLVGPHLNEDAELGAIVTTPGLDTFVDDIQSCEGDIIAAAKLTAYQSSMRDIRIATVPNSTTSEAAINAITPKVDAKVDADAEAPPSKPKKPSKSGAAEKEKIRKDGHQVNIRSLRGRISDICQTDTGLDLFNLENNNFLCVGTAGVMAANDLIITGYPPGARLPALYPANKATGAWRVPELCVLNAAIDARDLGPLAGLRFERRPSEDGDYVIFSHDYRLPPPPPGASAAAVTKFWRTSGGAQLPCTTSTNMSFEVAYDLRADNPVISIGRGVLLNTSDTFRLPLPGSADPKPKPSTKAKGKGKAKPTKGRGKRKAEWSDGDDDDESDAFEDEEPTSPHSTKKPRGESRTDSAAPPPEPPLEPRTTRARSRAPLQEGGGKATAATPAPIAPPRSQRRAAAAANKMIRGDVSDDDDVPIQAPARPLRTKPRTVNIESSDSEAGVPVQQSGEGSPRKRVGRAGNSRRQTMDFVEVPPSPVRRPATVGRPFRTVFDGAGQPAGMSFEGDKPGVYNIEWAPPKPAGASLSKQYSPASVAAPVASSSRPSPALIAAQSRPAPAPAVPSSRPPAASSLQPPAASSRQGSLQPSAPAASSSQQASLQPRGSAGPSSRQSSLQPGPPSRQSSMQPPGPPPPGPAASSRYGPPPLGPIRQPRTSAPPIAFLEETPRPSGRKPVPAPARAPAAPAAAPARAPTPPPAPAPVATAQAPAPSSAPPLPPNVAQMLNGMTPAQMQAMLAAIMTQAAGSGAAPQ</sequence>
<dbReference type="EMBL" id="JARIHO010000027">
    <property type="protein sequence ID" value="KAJ7339966.1"/>
    <property type="molecule type" value="Genomic_DNA"/>
</dbReference>
<feature type="region of interest" description="Disordered" evidence="1">
    <location>
        <begin position="1"/>
        <end position="25"/>
    </location>
</feature>
<feature type="region of interest" description="Disordered" evidence="1">
    <location>
        <begin position="344"/>
        <end position="398"/>
    </location>
</feature>
<feature type="compositionally biased region" description="Acidic residues" evidence="1">
    <location>
        <begin position="884"/>
        <end position="900"/>
    </location>
</feature>
<dbReference type="PANTHER" id="PTHR48148:SF2">
    <property type="entry name" value="PA14 DOMAIN-CONTAINING PROTEIN"/>
    <property type="match status" value="1"/>
</dbReference>
<keyword evidence="3" id="KW-1185">Reference proteome</keyword>
<feature type="compositionally biased region" description="Acidic residues" evidence="1">
    <location>
        <begin position="362"/>
        <end position="394"/>
    </location>
</feature>
<evidence type="ECO:0000313" key="3">
    <source>
        <dbReference type="Proteomes" id="UP001218218"/>
    </source>
</evidence>
<comment type="caution">
    <text evidence="2">The sequence shown here is derived from an EMBL/GenBank/DDBJ whole genome shotgun (WGS) entry which is preliminary data.</text>
</comment>
<feature type="compositionally biased region" description="Low complexity" evidence="1">
    <location>
        <begin position="1095"/>
        <end position="1166"/>
    </location>
</feature>
<gene>
    <name evidence="2" type="ORF">DFH08DRAFT_963990</name>
</gene>
<feature type="compositionally biased region" description="Low complexity" evidence="1">
    <location>
        <begin position="228"/>
        <end position="241"/>
    </location>
</feature>
<accession>A0AAD7EN66</accession>
<evidence type="ECO:0000313" key="2">
    <source>
        <dbReference type="EMBL" id="KAJ7339966.1"/>
    </source>
</evidence>
<proteinExistence type="predicted"/>
<feature type="region of interest" description="Disordered" evidence="1">
    <location>
        <begin position="466"/>
        <end position="491"/>
    </location>
</feature>
<organism evidence="2 3">
    <name type="scientific">Mycena albidolilacea</name>
    <dbReference type="NCBI Taxonomy" id="1033008"/>
    <lineage>
        <taxon>Eukaryota</taxon>
        <taxon>Fungi</taxon>
        <taxon>Dikarya</taxon>
        <taxon>Basidiomycota</taxon>
        <taxon>Agaricomycotina</taxon>
        <taxon>Agaricomycetes</taxon>
        <taxon>Agaricomycetidae</taxon>
        <taxon>Agaricales</taxon>
        <taxon>Marasmiineae</taxon>
        <taxon>Mycenaceae</taxon>
        <taxon>Mycena</taxon>
    </lineage>
</organism>
<reference evidence="2" key="1">
    <citation type="submission" date="2023-03" db="EMBL/GenBank/DDBJ databases">
        <title>Massive genome expansion in bonnet fungi (Mycena s.s.) driven by repeated elements and novel gene families across ecological guilds.</title>
        <authorList>
            <consortium name="Lawrence Berkeley National Laboratory"/>
            <person name="Harder C.B."/>
            <person name="Miyauchi S."/>
            <person name="Viragh M."/>
            <person name="Kuo A."/>
            <person name="Thoen E."/>
            <person name="Andreopoulos B."/>
            <person name="Lu D."/>
            <person name="Skrede I."/>
            <person name="Drula E."/>
            <person name="Henrissat B."/>
            <person name="Morin E."/>
            <person name="Kohler A."/>
            <person name="Barry K."/>
            <person name="LaButti K."/>
            <person name="Morin E."/>
            <person name="Salamov A."/>
            <person name="Lipzen A."/>
            <person name="Mereny Z."/>
            <person name="Hegedus B."/>
            <person name="Baldrian P."/>
            <person name="Stursova M."/>
            <person name="Weitz H."/>
            <person name="Taylor A."/>
            <person name="Grigoriev I.V."/>
            <person name="Nagy L.G."/>
            <person name="Martin F."/>
            <person name="Kauserud H."/>
        </authorList>
    </citation>
    <scope>NUCLEOTIDE SEQUENCE</scope>
    <source>
        <strain evidence="2">CBHHK002</strain>
    </source>
</reference>